<dbReference type="EMBL" id="BNJK01000001">
    <property type="protein sequence ID" value="GHO93847.1"/>
    <property type="molecule type" value="Genomic_DNA"/>
</dbReference>
<proteinExistence type="predicted"/>
<dbReference type="AlphaFoldDB" id="A0A8J3N1C8"/>
<protein>
    <submittedName>
        <fullName evidence="1">Uncharacterized protein</fullName>
    </submittedName>
</protein>
<reference evidence="1" key="1">
    <citation type="submission" date="2020-10" db="EMBL/GenBank/DDBJ databases">
        <title>Taxonomic study of unclassified bacteria belonging to the class Ktedonobacteria.</title>
        <authorList>
            <person name="Yabe S."/>
            <person name="Wang C.M."/>
            <person name="Zheng Y."/>
            <person name="Sakai Y."/>
            <person name="Cavaletti L."/>
            <person name="Monciardini P."/>
            <person name="Donadio S."/>
        </authorList>
    </citation>
    <scope>NUCLEOTIDE SEQUENCE</scope>
    <source>
        <strain evidence="1">ID150040</strain>
    </source>
</reference>
<name>A0A8J3N1C8_9CHLR</name>
<organism evidence="1 2">
    <name type="scientific">Reticulibacter mediterranei</name>
    <dbReference type="NCBI Taxonomy" id="2778369"/>
    <lineage>
        <taxon>Bacteria</taxon>
        <taxon>Bacillati</taxon>
        <taxon>Chloroflexota</taxon>
        <taxon>Ktedonobacteria</taxon>
        <taxon>Ktedonobacterales</taxon>
        <taxon>Reticulibacteraceae</taxon>
        <taxon>Reticulibacter</taxon>
    </lineage>
</organism>
<sequence>MEDGEHTVVPISQNDVLALRAILQFYGTYLMQNKMPSAKRSADLLMLQVLIFKLSYVSSLPLLVEELELMKAALNIFIAEVKRRVSGSKGRDGVLESSEQLLRYIDESFSV</sequence>
<evidence type="ECO:0000313" key="2">
    <source>
        <dbReference type="Proteomes" id="UP000597444"/>
    </source>
</evidence>
<gene>
    <name evidence="1" type="ORF">KSF_038950</name>
</gene>
<accession>A0A8J3N1C8</accession>
<dbReference type="Proteomes" id="UP000597444">
    <property type="component" value="Unassembled WGS sequence"/>
</dbReference>
<comment type="caution">
    <text evidence="1">The sequence shown here is derived from an EMBL/GenBank/DDBJ whole genome shotgun (WGS) entry which is preliminary data.</text>
</comment>
<keyword evidence="2" id="KW-1185">Reference proteome</keyword>
<evidence type="ECO:0000313" key="1">
    <source>
        <dbReference type="EMBL" id="GHO93847.1"/>
    </source>
</evidence>
<dbReference type="RefSeq" id="WP_220204616.1">
    <property type="nucleotide sequence ID" value="NZ_BNJK01000001.1"/>
</dbReference>